<evidence type="ECO:0000313" key="1">
    <source>
        <dbReference type="EMBL" id="KAF2619756.1"/>
    </source>
</evidence>
<comment type="caution">
    <text evidence="1">The sequence shown here is derived from an EMBL/GenBank/DDBJ whole genome shotgun (WGS) entry which is preliminary data.</text>
</comment>
<dbReference type="EMBL" id="QGKW02000007">
    <property type="protein sequence ID" value="KAF2619756.1"/>
    <property type="molecule type" value="Genomic_DNA"/>
</dbReference>
<gene>
    <name evidence="1" type="ORF">F2Q68_00041479</name>
</gene>
<protein>
    <submittedName>
        <fullName evidence="1">Uncharacterized protein</fullName>
    </submittedName>
</protein>
<name>A0A8S9MQG5_BRACR</name>
<dbReference type="AlphaFoldDB" id="A0A8S9MQG5"/>
<sequence>MSRDLTSLVLSLSSEFLNSYMSLDLSSLLLFRFITFSSWLSSSHRHIVTPSHHYVCSSSLSHSYLTSAQAHHHAVTSPLLQLAFISVNGEGKNPGCYRGGGRIKGEKE</sequence>
<dbReference type="Proteomes" id="UP000712281">
    <property type="component" value="Unassembled WGS sequence"/>
</dbReference>
<evidence type="ECO:0000313" key="2">
    <source>
        <dbReference type="Proteomes" id="UP000712281"/>
    </source>
</evidence>
<reference evidence="1" key="1">
    <citation type="submission" date="2019-12" db="EMBL/GenBank/DDBJ databases">
        <title>Genome sequencing and annotation of Brassica cretica.</title>
        <authorList>
            <person name="Studholme D.J."/>
            <person name="Sarris P.F."/>
        </authorList>
    </citation>
    <scope>NUCLEOTIDE SEQUENCE</scope>
    <source>
        <strain evidence="1">PFS-001/15</strain>
        <tissue evidence="1">Leaf</tissue>
    </source>
</reference>
<proteinExistence type="predicted"/>
<organism evidence="1 2">
    <name type="scientific">Brassica cretica</name>
    <name type="common">Mustard</name>
    <dbReference type="NCBI Taxonomy" id="69181"/>
    <lineage>
        <taxon>Eukaryota</taxon>
        <taxon>Viridiplantae</taxon>
        <taxon>Streptophyta</taxon>
        <taxon>Embryophyta</taxon>
        <taxon>Tracheophyta</taxon>
        <taxon>Spermatophyta</taxon>
        <taxon>Magnoliopsida</taxon>
        <taxon>eudicotyledons</taxon>
        <taxon>Gunneridae</taxon>
        <taxon>Pentapetalae</taxon>
        <taxon>rosids</taxon>
        <taxon>malvids</taxon>
        <taxon>Brassicales</taxon>
        <taxon>Brassicaceae</taxon>
        <taxon>Brassiceae</taxon>
        <taxon>Brassica</taxon>
    </lineage>
</organism>
<accession>A0A8S9MQG5</accession>